<keyword evidence="2" id="KW-1185">Reference proteome</keyword>
<dbReference type="OrthoDB" id="10614834at2759"/>
<dbReference type="Proteomes" id="UP000717696">
    <property type="component" value="Unassembled WGS sequence"/>
</dbReference>
<reference evidence="1" key="1">
    <citation type="journal article" date="2021" name="Nat. Commun.">
        <title>Genetic determinants of endophytism in the Arabidopsis root mycobiome.</title>
        <authorList>
            <person name="Mesny F."/>
            <person name="Miyauchi S."/>
            <person name="Thiergart T."/>
            <person name="Pickel B."/>
            <person name="Atanasova L."/>
            <person name="Karlsson M."/>
            <person name="Huettel B."/>
            <person name="Barry K.W."/>
            <person name="Haridas S."/>
            <person name="Chen C."/>
            <person name="Bauer D."/>
            <person name="Andreopoulos W."/>
            <person name="Pangilinan J."/>
            <person name="LaButti K."/>
            <person name="Riley R."/>
            <person name="Lipzen A."/>
            <person name="Clum A."/>
            <person name="Drula E."/>
            <person name="Henrissat B."/>
            <person name="Kohler A."/>
            <person name="Grigoriev I.V."/>
            <person name="Martin F.M."/>
            <person name="Hacquard S."/>
        </authorList>
    </citation>
    <scope>NUCLEOTIDE SEQUENCE</scope>
    <source>
        <strain evidence="1">MPI-CAGE-AT-0021</strain>
    </source>
</reference>
<protein>
    <submittedName>
        <fullName evidence="1">Uncharacterized protein</fullName>
    </submittedName>
</protein>
<comment type="caution">
    <text evidence="1">The sequence shown here is derived from an EMBL/GenBank/DDBJ whole genome shotgun (WGS) entry which is preliminary data.</text>
</comment>
<sequence>MIVPSHQLNVNPFNESVQLINSTRGRRLLSQFTQYRSSVELVELFGSLTSTGLVAVTEEDNIALNTDHSGLVKYDSRSQGDYTIVRERLRRLVDEARLEVAKRFAEHTPVGDNESLSEITGL</sequence>
<gene>
    <name evidence="1" type="ORF">B0J13DRAFT_243223</name>
</gene>
<dbReference type="AlphaFoldDB" id="A0A9P9I9V2"/>
<name>A0A9P9I9V2_9HYPO</name>
<proteinExistence type="predicted"/>
<evidence type="ECO:0000313" key="2">
    <source>
        <dbReference type="Proteomes" id="UP000717696"/>
    </source>
</evidence>
<evidence type="ECO:0000313" key="1">
    <source>
        <dbReference type="EMBL" id="KAH7113448.1"/>
    </source>
</evidence>
<dbReference type="EMBL" id="JAGMUU010000046">
    <property type="protein sequence ID" value="KAH7113448.1"/>
    <property type="molecule type" value="Genomic_DNA"/>
</dbReference>
<accession>A0A9P9I9V2</accession>
<organism evidence="1 2">
    <name type="scientific">Dactylonectria estremocensis</name>
    <dbReference type="NCBI Taxonomy" id="1079267"/>
    <lineage>
        <taxon>Eukaryota</taxon>
        <taxon>Fungi</taxon>
        <taxon>Dikarya</taxon>
        <taxon>Ascomycota</taxon>
        <taxon>Pezizomycotina</taxon>
        <taxon>Sordariomycetes</taxon>
        <taxon>Hypocreomycetidae</taxon>
        <taxon>Hypocreales</taxon>
        <taxon>Nectriaceae</taxon>
        <taxon>Dactylonectria</taxon>
    </lineage>
</organism>